<dbReference type="CDD" id="cd00082">
    <property type="entry name" value="HisKA"/>
    <property type="match status" value="1"/>
</dbReference>
<dbReference type="CDD" id="cd00130">
    <property type="entry name" value="PAS"/>
    <property type="match status" value="2"/>
</dbReference>
<dbReference type="InterPro" id="IPR000014">
    <property type="entry name" value="PAS"/>
</dbReference>
<dbReference type="SUPFAM" id="SSF55785">
    <property type="entry name" value="PYP-like sensor domain (PAS domain)"/>
    <property type="match status" value="4"/>
</dbReference>
<dbReference type="PRINTS" id="PR00344">
    <property type="entry name" value="BCTRLSENSOR"/>
</dbReference>
<dbReference type="Pfam" id="PF02518">
    <property type="entry name" value="HATPase_c"/>
    <property type="match status" value="1"/>
</dbReference>
<dbReference type="OrthoDB" id="9766459at2"/>
<evidence type="ECO:0000259" key="7">
    <source>
        <dbReference type="PROSITE" id="PS50112"/>
    </source>
</evidence>
<feature type="domain" description="PAC" evidence="8">
    <location>
        <begin position="376"/>
        <end position="428"/>
    </location>
</feature>
<comment type="catalytic activity">
    <reaction evidence="1">
        <text>ATP + protein L-histidine = ADP + protein N-phospho-L-histidine.</text>
        <dbReference type="EC" id="2.7.13.3"/>
    </reaction>
</comment>
<dbReference type="SMART" id="SM00086">
    <property type="entry name" value="PAC"/>
    <property type="match status" value="3"/>
</dbReference>
<keyword evidence="5" id="KW-0418">Kinase</keyword>
<dbReference type="Gene3D" id="1.10.287.130">
    <property type="match status" value="1"/>
</dbReference>
<dbReference type="InterPro" id="IPR003661">
    <property type="entry name" value="HisK_dim/P_dom"/>
</dbReference>
<dbReference type="Gene3D" id="3.30.450.20">
    <property type="entry name" value="PAS domain"/>
    <property type="match status" value="4"/>
</dbReference>
<feature type="domain" description="PAC" evidence="8">
    <location>
        <begin position="502"/>
        <end position="554"/>
    </location>
</feature>
<dbReference type="PANTHER" id="PTHR43304:SF1">
    <property type="entry name" value="PAC DOMAIN-CONTAINING PROTEIN"/>
    <property type="match status" value="1"/>
</dbReference>
<dbReference type="EC" id="2.7.13.3" evidence="2"/>
<evidence type="ECO:0000259" key="6">
    <source>
        <dbReference type="PROSITE" id="PS50109"/>
    </source>
</evidence>
<dbReference type="EMBL" id="FQWQ01000004">
    <property type="protein sequence ID" value="SHH80381.1"/>
    <property type="molecule type" value="Genomic_DNA"/>
</dbReference>
<dbReference type="PANTHER" id="PTHR43304">
    <property type="entry name" value="PHYTOCHROME-LIKE PROTEIN CPH1"/>
    <property type="match status" value="1"/>
</dbReference>
<keyword evidence="3" id="KW-0597">Phosphoprotein</keyword>
<dbReference type="RefSeq" id="WP_073141040.1">
    <property type="nucleotide sequence ID" value="NZ_FQWQ01000004.1"/>
</dbReference>
<evidence type="ECO:0000256" key="4">
    <source>
        <dbReference type="ARBA" id="ARBA00022679"/>
    </source>
</evidence>
<dbReference type="STRING" id="947013.SAMN04488109_5528"/>
<dbReference type="PROSITE" id="PS50113">
    <property type="entry name" value="PAC"/>
    <property type="match status" value="3"/>
</dbReference>
<gene>
    <name evidence="9" type="ORF">SAMN04488109_5528</name>
</gene>
<dbReference type="PROSITE" id="PS50109">
    <property type="entry name" value="HIS_KIN"/>
    <property type="match status" value="1"/>
</dbReference>
<sequence length="809" mass="92727">MIIESPHSTEQFLSGGGELGECIRSTDWSLTPLGPPSGWPQSLRTTLSIILSSPFPMFLWWGPDLIQFYNDAYRPSLGTNGKHPHAVGQRGVECWPEIWTTIGPLIERVMKNGESFYFEDQLIPIYRNGGLEDVYWTFSYSPVRGESGTVEGVLVVCNETTGKVQNLEHAEETSRQLRSLIAEAPISTAVFSGPQFIIELANDESLKLWGKDRRVMGKPVLDAIPELKGQPFLDLMIDVYNTGKTFEGRESVARLERDGSIRDVYVNFIFKALRDADDKINAILAMGYDVTEQVAARQQLADAAERLTLATEGTKMATWDLDLKTFDIIHSPRLARVFGHPESTRLSFPDMRQAVYPRDLRVIEKAFDVALKKGTYYYEARVVHPDQSVHWIQTRGKVFYSDNHIPLRMLGTMMDITERKRAERVIEESEKKFRTLADSMPQFIWTTDRAGKLNYFSRSVYQYTGIMDPKQLAECWWKTIHPEDRKGTLKAWQESQTTGTDFLFEHRFRHHEGTYRWQLSRAVPQRDVTGKIEMWVGTSTDIHDRKLFTDELENKVLQRTNELNLLNQNLLKSNDELAQFAYVASHDLQEPLRKIQTFAGRILDVESKNLSERGRDYFQRMQSASVRMQQLIMDLLSFSRANTNEKYFEVTDLNVILQLVKEQLKDTIDQKQAVILSSTLPVLNIISFQFEQLFTNLIANALKFSKTDVPPLIAIHADKVGRDHVHHKDAEDILYHRIMITDNGIGFEPQFNERIFQVFQRLHGKDEYPGTGIGLAICKKIIENHQGFIEASGQLNKGAVFTVYVPARN</sequence>
<dbReference type="PROSITE" id="PS50112">
    <property type="entry name" value="PAS"/>
    <property type="match status" value="1"/>
</dbReference>
<dbReference type="SUPFAM" id="SSF47384">
    <property type="entry name" value="Homodimeric domain of signal transducing histidine kinase"/>
    <property type="match status" value="1"/>
</dbReference>
<dbReference type="InterPro" id="IPR013655">
    <property type="entry name" value="PAS_fold_3"/>
</dbReference>
<dbReference type="SMART" id="SM00387">
    <property type="entry name" value="HATPase_c"/>
    <property type="match status" value="1"/>
</dbReference>
<keyword evidence="10" id="KW-1185">Reference proteome</keyword>
<keyword evidence="4" id="KW-0808">Transferase</keyword>
<protein>
    <recommendedName>
        <fullName evidence="2">histidine kinase</fullName>
        <ecNumber evidence="2">2.7.13.3</ecNumber>
    </recommendedName>
</protein>
<dbReference type="Gene3D" id="3.30.565.10">
    <property type="entry name" value="Histidine kinase-like ATPase, C-terminal domain"/>
    <property type="match status" value="1"/>
</dbReference>
<dbReference type="Gene3D" id="2.10.70.100">
    <property type="match status" value="1"/>
</dbReference>
<dbReference type="InterPro" id="IPR005467">
    <property type="entry name" value="His_kinase_dom"/>
</dbReference>
<evidence type="ECO:0000256" key="5">
    <source>
        <dbReference type="ARBA" id="ARBA00022777"/>
    </source>
</evidence>
<dbReference type="InterPro" id="IPR004358">
    <property type="entry name" value="Sig_transdc_His_kin-like_C"/>
</dbReference>
<feature type="domain" description="Histidine kinase" evidence="6">
    <location>
        <begin position="583"/>
        <end position="809"/>
    </location>
</feature>
<evidence type="ECO:0000256" key="3">
    <source>
        <dbReference type="ARBA" id="ARBA00022553"/>
    </source>
</evidence>
<dbReference type="NCBIfam" id="TIGR00229">
    <property type="entry name" value="sensory_box"/>
    <property type="match status" value="2"/>
</dbReference>
<dbReference type="Proteomes" id="UP000184212">
    <property type="component" value="Unassembled WGS sequence"/>
</dbReference>
<dbReference type="InterPro" id="IPR003594">
    <property type="entry name" value="HATPase_dom"/>
</dbReference>
<evidence type="ECO:0000313" key="9">
    <source>
        <dbReference type="EMBL" id="SHH80381.1"/>
    </source>
</evidence>
<reference evidence="9 10" key="1">
    <citation type="submission" date="2016-11" db="EMBL/GenBank/DDBJ databases">
        <authorList>
            <person name="Jaros S."/>
            <person name="Januszkiewicz K."/>
            <person name="Wedrychowicz H."/>
        </authorList>
    </citation>
    <scope>NUCLEOTIDE SEQUENCE [LARGE SCALE GENOMIC DNA]</scope>
    <source>
        <strain evidence="9 10">DSM 24574</strain>
    </source>
</reference>
<feature type="domain" description="PAS" evidence="7">
    <location>
        <begin position="429"/>
        <end position="499"/>
    </location>
</feature>
<dbReference type="SMART" id="SM00091">
    <property type="entry name" value="PAS"/>
    <property type="match status" value="2"/>
</dbReference>
<dbReference type="GO" id="GO:0000155">
    <property type="term" value="F:phosphorelay sensor kinase activity"/>
    <property type="evidence" value="ECO:0007669"/>
    <property type="project" value="InterPro"/>
</dbReference>
<dbReference type="FunFam" id="3.30.450.20:FF:000099">
    <property type="entry name" value="Sensory box sensor histidine kinase"/>
    <property type="match status" value="1"/>
</dbReference>
<dbReference type="SMART" id="SM00388">
    <property type="entry name" value="HisKA"/>
    <property type="match status" value="1"/>
</dbReference>
<evidence type="ECO:0000256" key="1">
    <source>
        <dbReference type="ARBA" id="ARBA00000085"/>
    </source>
</evidence>
<evidence type="ECO:0000259" key="8">
    <source>
        <dbReference type="PROSITE" id="PS50113"/>
    </source>
</evidence>
<dbReference type="Pfam" id="PF08447">
    <property type="entry name" value="PAS_3"/>
    <property type="match status" value="2"/>
</dbReference>
<dbReference type="InterPro" id="IPR036890">
    <property type="entry name" value="HATPase_C_sf"/>
</dbReference>
<organism evidence="9 10">
    <name type="scientific">Chryseolinea serpens</name>
    <dbReference type="NCBI Taxonomy" id="947013"/>
    <lineage>
        <taxon>Bacteria</taxon>
        <taxon>Pseudomonadati</taxon>
        <taxon>Bacteroidota</taxon>
        <taxon>Cytophagia</taxon>
        <taxon>Cytophagales</taxon>
        <taxon>Fulvivirgaceae</taxon>
        <taxon>Chryseolinea</taxon>
    </lineage>
</organism>
<accession>A0A1M5VYV3</accession>
<name>A0A1M5VYV3_9BACT</name>
<dbReference type="Pfam" id="PF08448">
    <property type="entry name" value="PAS_4"/>
    <property type="match status" value="2"/>
</dbReference>
<dbReference type="InterPro" id="IPR001610">
    <property type="entry name" value="PAC"/>
</dbReference>
<dbReference type="InterPro" id="IPR000700">
    <property type="entry name" value="PAS-assoc_C"/>
</dbReference>
<dbReference type="Pfam" id="PF00512">
    <property type="entry name" value="HisKA"/>
    <property type="match status" value="1"/>
</dbReference>
<dbReference type="InterPro" id="IPR052162">
    <property type="entry name" value="Sensor_kinase/Photoreceptor"/>
</dbReference>
<evidence type="ECO:0000313" key="10">
    <source>
        <dbReference type="Proteomes" id="UP000184212"/>
    </source>
</evidence>
<evidence type="ECO:0000256" key="2">
    <source>
        <dbReference type="ARBA" id="ARBA00012438"/>
    </source>
</evidence>
<dbReference type="AlphaFoldDB" id="A0A1M5VYV3"/>
<proteinExistence type="predicted"/>
<feature type="domain" description="PAC" evidence="8">
    <location>
        <begin position="246"/>
        <end position="302"/>
    </location>
</feature>
<dbReference type="InterPro" id="IPR035965">
    <property type="entry name" value="PAS-like_dom_sf"/>
</dbReference>
<dbReference type="SUPFAM" id="SSF55874">
    <property type="entry name" value="ATPase domain of HSP90 chaperone/DNA topoisomerase II/histidine kinase"/>
    <property type="match status" value="1"/>
</dbReference>
<dbReference type="InterPro" id="IPR036097">
    <property type="entry name" value="HisK_dim/P_sf"/>
</dbReference>
<dbReference type="InterPro" id="IPR013656">
    <property type="entry name" value="PAS_4"/>
</dbReference>